<dbReference type="EMBL" id="CP011454">
    <property type="protein sequence ID" value="AMW03725.1"/>
    <property type="molecule type" value="Genomic_DNA"/>
</dbReference>
<evidence type="ECO:0000256" key="3">
    <source>
        <dbReference type="ARBA" id="ARBA00022679"/>
    </source>
</evidence>
<keyword evidence="4" id="KW-0548">Nucleotidyltransferase</keyword>
<evidence type="ECO:0000256" key="7">
    <source>
        <dbReference type="ARBA" id="ARBA00022840"/>
    </source>
</evidence>
<dbReference type="Pfam" id="PF01909">
    <property type="entry name" value="NTP_transf_2"/>
    <property type="match status" value="1"/>
</dbReference>
<dbReference type="eggNOG" id="COG1669">
    <property type="taxonomic scope" value="Bacteria"/>
</dbReference>
<dbReference type="PANTHER" id="PTHR33571">
    <property type="entry name" value="SSL8005 PROTEIN"/>
    <property type="match status" value="1"/>
</dbReference>
<sequence>MTAQPLTRCDVQTRLAEAQAEIFRLGVQRLALFGSVQRNEARSDSDVDVLVEFLPGQKTFDHLLALGELLEQTLGQTVELVTVESLSPYLRPYILAEAQDVLRAA</sequence>
<gene>
    <name evidence="11" type="ORF">GEMMAAP_00435</name>
</gene>
<evidence type="ECO:0000256" key="1">
    <source>
        <dbReference type="ARBA" id="ARBA00001946"/>
    </source>
</evidence>
<feature type="domain" description="Polymerase nucleotidyl transferase" evidence="10">
    <location>
        <begin position="22"/>
        <end position="99"/>
    </location>
</feature>
<dbReference type="CDD" id="cd05403">
    <property type="entry name" value="NT_KNTase_like"/>
    <property type="match status" value="1"/>
</dbReference>
<protein>
    <submittedName>
        <fullName evidence="11">Nucleotidyltransferase</fullName>
    </submittedName>
</protein>
<dbReference type="GO" id="GO:0005524">
    <property type="term" value="F:ATP binding"/>
    <property type="evidence" value="ECO:0007669"/>
    <property type="project" value="UniProtKB-KW"/>
</dbReference>
<keyword evidence="2" id="KW-1277">Toxin-antitoxin system</keyword>
<proteinExistence type="inferred from homology"/>
<evidence type="ECO:0000313" key="11">
    <source>
        <dbReference type="EMBL" id="AMW03725.1"/>
    </source>
</evidence>
<evidence type="ECO:0000313" key="12">
    <source>
        <dbReference type="Proteomes" id="UP000076404"/>
    </source>
</evidence>
<reference evidence="11 12" key="2">
    <citation type="journal article" date="2016" name="Environ. Microbiol. Rep.">
        <title>Metagenomic evidence for the presence of phototrophic Gemmatimonadetes bacteria in diverse environments.</title>
        <authorList>
            <person name="Zeng Y."/>
            <person name="Baumbach J."/>
            <person name="Barbosa E.G."/>
            <person name="Azevedo V."/>
            <person name="Zhang C."/>
            <person name="Koblizek M."/>
        </authorList>
    </citation>
    <scope>NUCLEOTIDE SEQUENCE [LARGE SCALE GENOMIC DNA]</scope>
    <source>
        <strain evidence="11 12">AP64</strain>
    </source>
</reference>
<keyword evidence="5" id="KW-0479">Metal-binding</keyword>
<evidence type="ECO:0000259" key="10">
    <source>
        <dbReference type="Pfam" id="PF01909"/>
    </source>
</evidence>
<dbReference type="RefSeq" id="WP_026848994.1">
    <property type="nucleotide sequence ID" value="NZ_CP011454.1"/>
</dbReference>
<name>A0A143BGI4_9BACT</name>
<evidence type="ECO:0000256" key="8">
    <source>
        <dbReference type="ARBA" id="ARBA00022842"/>
    </source>
</evidence>
<accession>A0A143BGI4</accession>
<dbReference type="Gene3D" id="3.30.460.10">
    <property type="entry name" value="Beta Polymerase, domain 2"/>
    <property type="match status" value="1"/>
</dbReference>
<dbReference type="InterPro" id="IPR052038">
    <property type="entry name" value="Type-VII_TA_antitoxin"/>
</dbReference>
<keyword evidence="6" id="KW-0547">Nucleotide-binding</keyword>
<dbReference type="InterPro" id="IPR002934">
    <property type="entry name" value="Polymerase_NTP_transf_dom"/>
</dbReference>
<evidence type="ECO:0000256" key="2">
    <source>
        <dbReference type="ARBA" id="ARBA00022649"/>
    </source>
</evidence>
<keyword evidence="3 11" id="KW-0808">Transferase</keyword>
<dbReference type="STRING" id="1379270.GEMMAAP_00435"/>
<dbReference type="GO" id="GO:0046872">
    <property type="term" value="F:metal ion binding"/>
    <property type="evidence" value="ECO:0007669"/>
    <property type="project" value="UniProtKB-KW"/>
</dbReference>
<dbReference type="GO" id="GO:0016779">
    <property type="term" value="F:nucleotidyltransferase activity"/>
    <property type="evidence" value="ECO:0007669"/>
    <property type="project" value="UniProtKB-KW"/>
</dbReference>
<dbReference type="SUPFAM" id="SSF81301">
    <property type="entry name" value="Nucleotidyltransferase"/>
    <property type="match status" value="1"/>
</dbReference>
<dbReference type="KEGG" id="gph:GEMMAAP_00435"/>
<evidence type="ECO:0000256" key="9">
    <source>
        <dbReference type="ARBA" id="ARBA00038276"/>
    </source>
</evidence>
<dbReference type="OrthoDB" id="561385at2"/>
<keyword evidence="8" id="KW-0460">Magnesium</keyword>
<dbReference type="AlphaFoldDB" id="A0A143BGI4"/>
<comment type="similarity">
    <text evidence="9">Belongs to the MntA antitoxin family.</text>
</comment>
<evidence type="ECO:0000256" key="4">
    <source>
        <dbReference type="ARBA" id="ARBA00022695"/>
    </source>
</evidence>
<comment type="cofactor">
    <cofactor evidence="1">
        <name>Mg(2+)</name>
        <dbReference type="ChEBI" id="CHEBI:18420"/>
    </cofactor>
</comment>
<evidence type="ECO:0000256" key="5">
    <source>
        <dbReference type="ARBA" id="ARBA00022723"/>
    </source>
</evidence>
<dbReference type="Proteomes" id="UP000076404">
    <property type="component" value="Chromosome"/>
</dbReference>
<evidence type="ECO:0000256" key="6">
    <source>
        <dbReference type="ARBA" id="ARBA00022741"/>
    </source>
</evidence>
<dbReference type="PANTHER" id="PTHR33571:SF12">
    <property type="entry name" value="BSL3053 PROTEIN"/>
    <property type="match status" value="1"/>
</dbReference>
<keyword evidence="7" id="KW-0067">ATP-binding</keyword>
<organism evidence="11 12">
    <name type="scientific">Gemmatimonas phototrophica</name>
    <dbReference type="NCBI Taxonomy" id="1379270"/>
    <lineage>
        <taxon>Bacteria</taxon>
        <taxon>Pseudomonadati</taxon>
        <taxon>Gemmatimonadota</taxon>
        <taxon>Gemmatimonadia</taxon>
        <taxon>Gemmatimonadales</taxon>
        <taxon>Gemmatimonadaceae</taxon>
        <taxon>Gemmatimonas</taxon>
    </lineage>
</organism>
<keyword evidence="12" id="KW-1185">Reference proteome</keyword>
<reference evidence="11 12" key="1">
    <citation type="journal article" date="2014" name="Proc. Natl. Acad. Sci. U.S.A.">
        <title>Functional type 2 photosynthetic reaction centers found in the rare bacterial phylum Gemmatimonadetes.</title>
        <authorList>
            <person name="Zeng Y."/>
            <person name="Feng F."/>
            <person name="Medova H."/>
            <person name="Dean J."/>
            <person name="Koblizek M."/>
        </authorList>
    </citation>
    <scope>NUCLEOTIDE SEQUENCE [LARGE SCALE GENOMIC DNA]</scope>
    <source>
        <strain evidence="11 12">AP64</strain>
    </source>
</reference>
<dbReference type="InterPro" id="IPR043519">
    <property type="entry name" value="NT_sf"/>
</dbReference>